<dbReference type="InterPro" id="IPR029025">
    <property type="entry name" value="T3SS_substrate_exporter_C"/>
</dbReference>
<gene>
    <name evidence="1" type="primary">flhB1</name>
    <name evidence="2" type="ORF">B9R14_13495</name>
    <name evidence="1" type="ORF">HVS_09365</name>
</gene>
<dbReference type="EMBL" id="CP025197">
    <property type="protein sequence ID" value="AUG57777.1"/>
    <property type="molecule type" value="Genomic_DNA"/>
</dbReference>
<dbReference type="Proteomes" id="UP000239720">
    <property type="component" value="Unassembled WGS sequence"/>
</dbReference>
<dbReference type="Gene3D" id="3.40.1690.10">
    <property type="entry name" value="secretion proteins EscU"/>
    <property type="match status" value="1"/>
</dbReference>
<reference evidence="1 3" key="1">
    <citation type="submission" date="2017-12" db="EMBL/GenBank/DDBJ databases">
        <title>Complete genome sequence of Herbivorax saccincola GGR1, a novel Cellulosome-producing hydrolytic bacterium in a thermophilic biogas plant, established by Illumina and Nanopore MinION sequencing.</title>
        <authorList>
            <person name="Pechtl A."/>
            <person name="Ruckert C."/>
            <person name="Koeck D.E."/>
            <person name="Maus I."/>
            <person name="Winkler A."/>
            <person name="Kalinowski J."/>
            <person name="Puhler A."/>
            <person name="Schwarz W.W."/>
            <person name="Zverlov V.V."/>
            <person name="Schluter A."/>
            <person name="Liebl W."/>
        </authorList>
    </citation>
    <scope>NUCLEOTIDE SEQUENCE [LARGE SCALE GENOMIC DNA]</scope>
    <source>
        <strain evidence="1">GGR1</strain>
        <strain evidence="3">SR1</strain>
    </source>
</reference>
<keyword evidence="1" id="KW-0966">Cell projection</keyword>
<dbReference type="OrthoDB" id="9810419at2"/>
<dbReference type="GO" id="GO:0005886">
    <property type="term" value="C:plasma membrane"/>
    <property type="evidence" value="ECO:0007669"/>
    <property type="project" value="TreeGrafter"/>
</dbReference>
<dbReference type="EMBL" id="NEMB01000003">
    <property type="protein sequence ID" value="PQQ67664.1"/>
    <property type="molecule type" value="Genomic_DNA"/>
</dbReference>
<reference evidence="2 4" key="2">
    <citation type="journal article" date="2018" name="Syst. Appl. Microbiol.">
        <title>Characterization and high-quality draft genome sequence of Herbivorax saccincola A7, an anaerobic, alkaliphilic, thermophilic, cellulolytic, and xylanolytic bacterium.</title>
        <authorList>
            <person name="Aikawa S."/>
            <person name="Baramee S."/>
            <person name="Sermsathanaswadi J."/>
            <person name="Thianheng P."/>
            <person name="Tachaapaikoon C."/>
            <person name="Shikata A."/>
            <person name="Waeonukul R."/>
            <person name="Pason P."/>
            <person name="Ratanakhanokchai K."/>
            <person name="Kosugi A."/>
        </authorList>
    </citation>
    <scope>NUCLEOTIDE SEQUENCE [LARGE SCALE GENOMIC DNA]</scope>
    <source>
        <strain evidence="2 4">A7</strain>
    </source>
</reference>
<dbReference type="PANTHER" id="PTHR30531">
    <property type="entry name" value="FLAGELLAR BIOSYNTHETIC PROTEIN FLHB"/>
    <property type="match status" value="1"/>
</dbReference>
<dbReference type="AlphaFoldDB" id="A0A2K9E1Y5"/>
<protein>
    <submittedName>
        <fullName evidence="2">Flagellar biogenesis protein</fullName>
    </submittedName>
    <submittedName>
        <fullName evidence="1">Flagellar biosynthetic protein FlhB</fullName>
    </submittedName>
</protein>
<keyword evidence="3" id="KW-1185">Reference proteome</keyword>
<accession>A0A2K9E1Y5</accession>
<keyword evidence="1" id="KW-0282">Flagellum</keyword>
<evidence type="ECO:0000313" key="1">
    <source>
        <dbReference type="EMBL" id="AUG57777.1"/>
    </source>
</evidence>
<keyword evidence="1" id="KW-0969">Cilium</keyword>
<dbReference type="InterPro" id="IPR006135">
    <property type="entry name" value="T3SS_substrate_exporter"/>
</dbReference>
<dbReference type="Pfam" id="PF01312">
    <property type="entry name" value="Bac_export_2"/>
    <property type="match status" value="1"/>
</dbReference>
<organism evidence="1 3">
    <name type="scientific">Acetivibrio saccincola</name>
    <dbReference type="NCBI Taxonomy" id="1677857"/>
    <lineage>
        <taxon>Bacteria</taxon>
        <taxon>Bacillati</taxon>
        <taxon>Bacillota</taxon>
        <taxon>Clostridia</taxon>
        <taxon>Eubacteriales</taxon>
        <taxon>Oscillospiraceae</taxon>
        <taxon>Acetivibrio</taxon>
    </lineage>
</organism>
<dbReference type="PANTHER" id="PTHR30531:SF12">
    <property type="entry name" value="FLAGELLAR BIOSYNTHETIC PROTEIN FLHB"/>
    <property type="match status" value="1"/>
</dbReference>
<dbReference type="Proteomes" id="UP000233534">
    <property type="component" value="Chromosome"/>
</dbReference>
<name>A0A2K9E1Y5_9FIRM</name>
<proteinExistence type="predicted"/>
<sequence length="93" mass="10411">MDKKKKIKQVAALKYSPDKNEAPEIIALGKGEVAEKIIEKAKENNVHIYEDEELATTLNTFNIGDEIPPELYEVVAGIFAFIKSLDEKYGEGK</sequence>
<dbReference type="GO" id="GO:0009306">
    <property type="term" value="P:protein secretion"/>
    <property type="evidence" value="ECO:0007669"/>
    <property type="project" value="InterPro"/>
</dbReference>
<dbReference type="RefSeq" id="WP_101301531.1">
    <property type="nucleotide sequence ID" value="NZ_CP025197.1"/>
</dbReference>
<dbReference type="KEGG" id="hsc:HVS_09365"/>
<dbReference type="SUPFAM" id="SSF160544">
    <property type="entry name" value="EscU C-terminal domain-like"/>
    <property type="match status" value="1"/>
</dbReference>
<evidence type="ECO:0000313" key="3">
    <source>
        <dbReference type="Proteomes" id="UP000233534"/>
    </source>
</evidence>
<evidence type="ECO:0000313" key="4">
    <source>
        <dbReference type="Proteomes" id="UP000239720"/>
    </source>
</evidence>
<evidence type="ECO:0000313" key="2">
    <source>
        <dbReference type="EMBL" id="PQQ67664.1"/>
    </source>
</evidence>